<keyword evidence="2" id="KW-1185">Reference proteome</keyword>
<organism evidence="1 2">
    <name type="scientific">Parascedosporium putredinis</name>
    <dbReference type="NCBI Taxonomy" id="1442378"/>
    <lineage>
        <taxon>Eukaryota</taxon>
        <taxon>Fungi</taxon>
        <taxon>Dikarya</taxon>
        <taxon>Ascomycota</taxon>
        <taxon>Pezizomycotina</taxon>
        <taxon>Sordariomycetes</taxon>
        <taxon>Hypocreomycetidae</taxon>
        <taxon>Microascales</taxon>
        <taxon>Microascaceae</taxon>
        <taxon>Parascedosporium</taxon>
    </lineage>
</organism>
<reference evidence="1" key="1">
    <citation type="submission" date="2022-11" db="EMBL/GenBank/DDBJ databases">
        <authorList>
            <person name="Scott C."/>
            <person name="Bruce N."/>
        </authorList>
    </citation>
    <scope>NUCLEOTIDE SEQUENCE</scope>
</reference>
<gene>
    <name evidence="1" type="ORF">PPNO1_LOCUS5588</name>
</gene>
<comment type="caution">
    <text evidence="1">The sequence shown here is derived from an EMBL/GenBank/DDBJ whole genome shotgun (WGS) entry which is preliminary data.</text>
</comment>
<accession>A0A9P1H3C2</accession>
<evidence type="ECO:0000313" key="2">
    <source>
        <dbReference type="Proteomes" id="UP000838763"/>
    </source>
</evidence>
<name>A0A9P1H3C2_9PEZI</name>
<proteinExistence type="predicted"/>
<dbReference type="Proteomes" id="UP000838763">
    <property type="component" value="Unassembled WGS sequence"/>
</dbReference>
<dbReference type="OrthoDB" id="4062651at2759"/>
<dbReference type="EMBL" id="CALLCH030000013">
    <property type="protein sequence ID" value="CAI4215914.1"/>
    <property type="molecule type" value="Genomic_DNA"/>
</dbReference>
<sequence length="227" mass="25732">MRSDELGQACLQSDNIELTRWIFTKFPDVCDYEVIIVAVLESESPEIFQIWLDLTAALTRQKFGIIPQIFTKLVLRTAAQFPQQEARLFEAWRVLCKNGVVNDGHLSKALIEVAKSSYSKVQAKVLIELGADVNSVDPTTRGSGWKTKSALRWACKTSSKEAADFVRFLLLEGAVDRQYKHHKPVSEEDGARNIKVWLGMNFEELVSWTSAQRESNLAKLKEENSLR</sequence>
<evidence type="ECO:0000313" key="1">
    <source>
        <dbReference type="EMBL" id="CAI4215914.1"/>
    </source>
</evidence>
<dbReference type="AlphaFoldDB" id="A0A9P1H3C2"/>
<protein>
    <submittedName>
        <fullName evidence="1">Uncharacterized protein</fullName>
    </submittedName>
</protein>